<name>A0A1J5RJV0_9ZZZZ</name>
<sequence length="129" mass="14017">MAQYTPSKIATASRSSVSLNDPAAAERMAQLAQVYIENVGMCRLESVRIQAVAEATGQLAIVVDEDGQGYIALAACELLPKHGIYRVGRVSEAGRPGEDLYVVEHSREGAQSGEAVPRHYVHIMRRLTH</sequence>
<reference evidence="1" key="1">
    <citation type="submission" date="2016-10" db="EMBL/GenBank/DDBJ databases">
        <title>Sequence of Gallionella enrichment culture.</title>
        <authorList>
            <person name="Poehlein A."/>
            <person name="Muehling M."/>
            <person name="Daniel R."/>
        </authorList>
    </citation>
    <scope>NUCLEOTIDE SEQUENCE</scope>
</reference>
<evidence type="ECO:0000313" key="1">
    <source>
        <dbReference type="EMBL" id="OIQ96041.1"/>
    </source>
</evidence>
<organism evidence="1">
    <name type="scientific">mine drainage metagenome</name>
    <dbReference type="NCBI Taxonomy" id="410659"/>
    <lineage>
        <taxon>unclassified sequences</taxon>
        <taxon>metagenomes</taxon>
        <taxon>ecological metagenomes</taxon>
    </lineage>
</organism>
<gene>
    <name evidence="1" type="ORF">GALL_219190</name>
</gene>
<protein>
    <submittedName>
        <fullName evidence="1">Uncharacterized protein</fullName>
    </submittedName>
</protein>
<comment type="caution">
    <text evidence="1">The sequence shown here is derived from an EMBL/GenBank/DDBJ whole genome shotgun (WGS) entry which is preliminary data.</text>
</comment>
<dbReference type="EMBL" id="MLJW01000155">
    <property type="protein sequence ID" value="OIQ96041.1"/>
    <property type="molecule type" value="Genomic_DNA"/>
</dbReference>
<proteinExistence type="predicted"/>
<accession>A0A1J5RJV0</accession>
<dbReference type="AlphaFoldDB" id="A0A1J5RJV0"/>